<dbReference type="PROSITE" id="PS00198">
    <property type="entry name" value="4FE4S_FER_1"/>
    <property type="match status" value="1"/>
</dbReference>
<sequence length="182" mass="20417">MLKLLKTIVRAGEPTVKYPFAPLDACPGFRGKPELDPRQCIACGACTSACPANALTMETRAEDNTRVWQLYLGRCIYCGRCEEVCPTRAIRLSENFELAVTRKADLYTRAIFRLQHCSACQRPFAPEKSVVMAVELLAQQQNAPQNLEILRRQASICPECRQRAALACSDKQNISFFVKETL</sequence>
<evidence type="ECO:0000256" key="1">
    <source>
        <dbReference type="ARBA" id="ARBA00022485"/>
    </source>
</evidence>
<dbReference type="NCBIfam" id="NF006076">
    <property type="entry name" value="PRK08222.1"/>
    <property type="match status" value="1"/>
</dbReference>
<gene>
    <name evidence="7" type="primary">hyfH</name>
    <name evidence="7" type="ORF">HX37_21510</name>
</gene>
<dbReference type="InterPro" id="IPR017896">
    <property type="entry name" value="4Fe4S_Fe-S-bd"/>
</dbReference>
<feature type="domain" description="4Fe-4S ferredoxin-type" evidence="6">
    <location>
        <begin position="66"/>
        <end position="95"/>
    </location>
</feature>
<keyword evidence="3" id="KW-0677">Repeat</keyword>
<dbReference type="GO" id="GO:0046872">
    <property type="term" value="F:metal ion binding"/>
    <property type="evidence" value="ECO:0007669"/>
    <property type="project" value="UniProtKB-KW"/>
</dbReference>
<dbReference type="Pfam" id="PF12838">
    <property type="entry name" value="Fer4_7"/>
    <property type="match status" value="1"/>
</dbReference>
<keyword evidence="5" id="KW-0411">Iron-sulfur</keyword>
<reference evidence="7" key="1">
    <citation type="submission" date="2018-07" db="EMBL/GenBank/DDBJ databases">
        <authorList>
            <consortium name="GenomeTrakr network: Whole genome sequencing for foodborne pathogen traceback"/>
        </authorList>
    </citation>
    <scope>NUCLEOTIDE SEQUENCE</scope>
    <source>
        <strain evidence="7">CFSAN018538</strain>
    </source>
</reference>
<dbReference type="PANTHER" id="PTHR10849:SF35">
    <property type="entry name" value="FORMATE HYDROGENLYASE SUBUNIT 6-RELATED"/>
    <property type="match status" value="1"/>
</dbReference>
<evidence type="ECO:0000256" key="2">
    <source>
        <dbReference type="ARBA" id="ARBA00022723"/>
    </source>
</evidence>
<dbReference type="GO" id="GO:0051539">
    <property type="term" value="F:4 iron, 4 sulfur cluster binding"/>
    <property type="evidence" value="ECO:0007669"/>
    <property type="project" value="UniProtKB-KW"/>
</dbReference>
<feature type="domain" description="4Fe-4S ferredoxin-type" evidence="6">
    <location>
        <begin position="31"/>
        <end position="60"/>
    </location>
</feature>
<protein>
    <submittedName>
        <fullName evidence="7">Hydrogenase 4 subunit H</fullName>
    </submittedName>
</protein>
<accession>A0A5U2F5W3</accession>
<dbReference type="InterPro" id="IPR017900">
    <property type="entry name" value="4Fe4S_Fe_S_CS"/>
</dbReference>
<comment type="caution">
    <text evidence="7">The sequence shown here is derived from an EMBL/GenBank/DDBJ whole genome shotgun (WGS) entry which is preliminary data.</text>
</comment>
<dbReference type="SUPFAM" id="SSF54862">
    <property type="entry name" value="4Fe-4S ferredoxins"/>
    <property type="match status" value="1"/>
</dbReference>
<dbReference type="PROSITE" id="PS51379">
    <property type="entry name" value="4FE4S_FER_2"/>
    <property type="match status" value="2"/>
</dbReference>
<proteinExistence type="predicted"/>
<evidence type="ECO:0000259" key="6">
    <source>
        <dbReference type="PROSITE" id="PS51379"/>
    </source>
</evidence>
<dbReference type="GO" id="GO:0009060">
    <property type="term" value="P:aerobic respiration"/>
    <property type="evidence" value="ECO:0007669"/>
    <property type="project" value="TreeGrafter"/>
</dbReference>
<name>A0A5U2F5W3_SALER</name>
<dbReference type="NCBIfam" id="NF009053">
    <property type="entry name" value="PRK12387.1"/>
    <property type="match status" value="1"/>
</dbReference>
<keyword evidence="1" id="KW-0004">4Fe-4S</keyword>
<dbReference type="GO" id="GO:0016020">
    <property type="term" value="C:membrane"/>
    <property type="evidence" value="ECO:0007669"/>
    <property type="project" value="InterPro"/>
</dbReference>
<dbReference type="GO" id="GO:0003954">
    <property type="term" value="F:NADH dehydrogenase activity"/>
    <property type="evidence" value="ECO:0007669"/>
    <property type="project" value="TreeGrafter"/>
</dbReference>
<evidence type="ECO:0000256" key="5">
    <source>
        <dbReference type="ARBA" id="ARBA00023014"/>
    </source>
</evidence>
<dbReference type="InterPro" id="IPR010226">
    <property type="entry name" value="NADH_quinone_OxRdtase_chainI"/>
</dbReference>
<dbReference type="PANTHER" id="PTHR10849">
    <property type="entry name" value="NADH DEHYDROGENASE UBIQUINONE IRON-SULFUR PROTEIN 8, MITOCHONDRIAL"/>
    <property type="match status" value="1"/>
</dbReference>
<dbReference type="EMBL" id="AAGKHU010000105">
    <property type="protein sequence ID" value="EBP0013313.1"/>
    <property type="molecule type" value="Genomic_DNA"/>
</dbReference>
<dbReference type="AlphaFoldDB" id="A0A5U2F5W3"/>
<dbReference type="Gene3D" id="3.30.70.3270">
    <property type="match status" value="1"/>
</dbReference>
<keyword evidence="4" id="KW-0408">Iron</keyword>
<keyword evidence="2" id="KW-0479">Metal-binding</keyword>
<organism evidence="7">
    <name type="scientific">Salmonella enterica</name>
    <name type="common">Salmonella choleraesuis</name>
    <dbReference type="NCBI Taxonomy" id="28901"/>
    <lineage>
        <taxon>Bacteria</taxon>
        <taxon>Pseudomonadati</taxon>
        <taxon>Pseudomonadota</taxon>
        <taxon>Gammaproteobacteria</taxon>
        <taxon>Enterobacterales</taxon>
        <taxon>Enterobacteriaceae</taxon>
        <taxon>Salmonella</taxon>
    </lineage>
</organism>
<evidence type="ECO:0000256" key="4">
    <source>
        <dbReference type="ARBA" id="ARBA00023004"/>
    </source>
</evidence>
<evidence type="ECO:0000313" key="7">
    <source>
        <dbReference type="EMBL" id="EBP0013313.1"/>
    </source>
</evidence>
<evidence type="ECO:0000256" key="3">
    <source>
        <dbReference type="ARBA" id="ARBA00022737"/>
    </source>
</evidence>